<name>A0A068NSQ1_FIMGI</name>
<evidence type="ECO:0000256" key="1">
    <source>
        <dbReference type="SAM" id="MobiDB-lite"/>
    </source>
</evidence>
<dbReference type="AlphaFoldDB" id="A0A068NSQ1"/>
<dbReference type="Proteomes" id="UP000027982">
    <property type="component" value="Chromosome"/>
</dbReference>
<sequence>MGRHRSTTTSATDAGRRPRPITRLLGSPSLNSAQLQDRAPHRP</sequence>
<protein>
    <submittedName>
        <fullName evidence="2">Uncharacterized protein</fullName>
    </submittedName>
</protein>
<accession>A0A068NSQ1</accession>
<reference evidence="2 3" key="1">
    <citation type="journal article" date="2014" name="PLoS ONE">
        <title>The first complete genome sequence of the class fimbriimonadia in the phylum armatimonadetes.</title>
        <authorList>
            <person name="Hu Z.Y."/>
            <person name="Wang Y.Z."/>
            <person name="Im W.T."/>
            <person name="Wang S.Y."/>
            <person name="Zhao G.P."/>
            <person name="Zheng H.J."/>
            <person name="Quan Z.X."/>
        </authorList>
    </citation>
    <scope>NUCLEOTIDE SEQUENCE [LARGE SCALE GENOMIC DNA]</scope>
    <source>
        <strain evidence="2">Gsoil 348</strain>
    </source>
</reference>
<evidence type="ECO:0000313" key="2">
    <source>
        <dbReference type="EMBL" id="AIE84634.1"/>
    </source>
</evidence>
<dbReference type="EMBL" id="CP007139">
    <property type="protein sequence ID" value="AIE84634.1"/>
    <property type="molecule type" value="Genomic_DNA"/>
</dbReference>
<proteinExistence type="predicted"/>
<organism evidence="2 3">
    <name type="scientific">Fimbriimonas ginsengisoli Gsoil 348</name>
    <dbReference type="NCBI Taxonomy" id="661478"/>
    <lineage>
        <taxon>Bacteria</taxon>
        <taxon>Bacillati</taxon>
        <taxon>Armatimonadota</taxon>
        <taxon>Fimbriimonadia</taxon>
        <taxon>Fimbriimonadales</taxon>
        <taxon>Fimbriimonadaceae</taxon>
        <taxon>Fimbriimonas</taxon>
    </lineage>
</organism>
<keyword evidence="3" id="KW-1185">Reference proteome</keyword>
<dbReference type="KEGG" id="fgi:OP10G_1266"/>
<dbReference type="STRING" id="661478.OP10G_1266"/>
<feature type="region of interest" description="Disordered" evidence="1">
    <location>
        <begin position="1"/>
        <end position="43"/>
    </location>
</feature>
<dbReference type="HOGENOM" id="CLU_3233905_0_0_0"/>
<gene>
    <name evidence="2" type="ORF">OP10G_1266</name>
</gene>
<evidence type="ECO:0000313" key="3">
    <source>
        <dbReference type="Proteomes" id="UP000027982"/>
    </source>
</evidence>